<feature type="compositionally biased region" description="Acidic residues" evidence="1">
    <location>
        <begin position="230"/>
        <end position="244"/>
    </location>
</feature>
<dbReference type="EMBL" id="CP071793">
    <property type="protein sequence ID" value="QTD52945.1"/>
    <property type="molecule type" value="Genomic_DNA"/>
</dbReference>
<feature type="region of interest" description="Disordered" evidence="1">
    <location>
        <begin position="230"/>
        <end position="253"/>
    </location>
</feature>
<sequence>MIFFIALLAILLTIAALSYVIKLWRRRALQSVFRAFNERLRNLEEEGQPKPADLETLTSWIDERRSEGRLIEIIDYLQTIERPDLAVAVYNAFPFDRYTSRHVRLFAAKSFLKLDDEEKCLTLCQRLMEAYPKDDSILDLFIDAHIHFGEIDIAKTHLLPRLDRKFEGTVFARHMARIHAAEGEYKKAAIIMQKVVSRDYTLAQNTFAQPQKRFIQQQYARSKALLEEYQDQVETPSEETADAPESDRQADTQ</sequence>
<name>A0A8A4U2J5_SULCO</name>
<evidence type="ECO:0008006" key="4">
    <source>
        <dbReference type="Google" id="ProtNLM"/>
    </source>
</evidence>
<dbReference type="RefSeq" id="WP_237383044.1">
    <property type="nucleotide sequence ID" value="NZ_CP071793.1"/>
</dbReference>
<evidence type="ECO:0000256" key="1">
    <source>
        <dbReference type="SAM" id="MobiDB-lite"/>
    </source>
</evidence>
<dbReference type="InterPro" id="IPR011990">
    <property type="entry name" value="TPR-like_helical_dom_sf"/>
</dbReference>
<gene>
    <name evidence="2" type="ORF">J3U87_10775</name>
</gene>
<evidence type="ECO:0000313" key="2">
    <source>
        <dbReference type="EMBL" id="QTD52945.1"/>
    </source>
</evidence>
<protein>
    <recommendedName>
        <fullName evidence="4">Tetratricopeptide repeat protein</fullName>
    </recommendedName>
</protein>
<dbReference type="SUPFAM" id="SSF48452">
    <property type="entry name" value="TPR-like"/>
    <property type="match status" value="1"/>
</dbReference>
<organism evidence="2 3">
    <name type="scientific">Sulfidibacter corallicola</name>
    <dbReference type="NCBI Taxonomy" id="2818388"/>
    <lineage>
        <taxon>Bacteria</taxon>
        <taxon>Pseudomonadati</taxon>
        <taxon>Acidobacteriota</taxon>
        <taxon>Holophagae</taxon>
        <taxon>Acanthopleuribacterales</taxon>
        <taxon>Acanthopleuribacteraceae</taxon>
        <taxon>Sulfidibacter</taxon>
    </lineage>
</organism>
<proteinExistence type="predicted"/>
<accession>A0A8A4U2J5</accession>
<dbReference type="Gene3D" id="1.25.40.10">
    <property type="entry name" value="Tetratricopeptide repeat domain"/>
    <property type="match status" value="1"/>
</dbReference>
<keyword evidence="3" id="KW-1185">Reference proteome</keyword>
<dbReference type="AlphaFoldDB" id="A0A8A4U2J5"/>
<reference evidence="2" key="1">
    <citation type="submission" date="2021-03" db="EMBL/GenBank/DDBJ databases">
        <title>Acanthopleuribacteraceae sp. M133.</title>
        <authorList>
            <person name="Wang G."/>
        </authorList>
    </citation>
    <scope>NUCLEOTIDE SEQUENCE</scope>
    <source>
        <strain evidence="2">M133</strain>
    </source>
</reference>
<evidence type="ECO:0000313" key="3">
    <source>
        <dbReference type="Proteomes" id="UP000663929"/>
    </source>
</evidence>
<dbReference type="Proteomes" id="UP000663929">
    <property type="component" value="Chromosome"/>
</dbReference>
<dbReference type="KEGG" id="scor:J3U87_10775"/>